<feature type="repeat" description="TPR" evidence="3">
    <location>
        <begin position="270"/>
        <end position="303"/>
    </location>
</feature>
<organism evidence="6 7">
    <name type="scientific">Edaphobacter modestus</name>
    <dbReference type="NCBI Taxonomy" id="388466"/>
    <lineage>
        <taxon>Bacteria</taxon>
        <taxon>Pseudomonadati</taxon>
        <taxon>Acidobacteriota</taxon>
        <taxon>Terriglobia</taxon>
        <taxon>Terriglobales</taxon>
        <taxon>Acidobacteriaceae</taxon>
        <taxon>Edaphobacter</taxon>
    </lineage>
</organism>
<evidence type="ECO:0000256" key="1">
    <source>
        <dbReference type="ARBA" id="ARBA00022737"/>
    </source>
</evidence>
<feature type="signal peptide" evidence="5">
    <location>
        <begin position="1"/>
        <end position="20"/>
    </location>
</feature>
<dbReference type="Proteomes" id="UP000292958">
    <property type="component" value="Unassembled WGS sequence"/>
</dbReference>
<reference evidence="6 7" key="1">
    <citation type="submission" date="2019-02" db="EMBL/GenBank/DDBJ databases">
        <title>Genomic Encyclopedia of Archaeal and Bacterial Type Strains, Phase II (KMG-II): from individual species to whole genera.</title>
        <authorList>
            <person name="Goeker M."/>
        </authorList>
    </citation>
    <scope>NUCLEOTIDE SEQUENCE [LARGE SCALE GENOMIC DNA]</scope>
    <source>
        <strain evidence="6 7">DSM 18101</strain>
    </source>
</reference>
<gene>
    <name evidence="6" type="ORF">BDD14_2524</name>
</gene>
<dbReference type="InterPro" id="IPR011990">
    <property type="entry name" value="TPR-like_helical_dom_sf"/>
</dbReference>
<accession>A0A4Q7YVE9</accession>
<keyword evidence="7" id="KW-1185">Reference proteome</keyword>
<dbReference type="Pfam" id="PF13432">
    <property type="entry name" value="TPR_16"/>
    <property type="match status" value="2"/>
</dbReference>
<keyword evidence="1" id="KW-0677">Repeat</keyword>
<keyword evidence="4" id="KW-0175">Coiled coil</keyword>
<keyword evidence="5" id="KW-0732">Signal</keyword>
<comment type="caution">
    <text evidence="6">The sequence shown here is derived from an EMBL/GenBank/DDBJ whole genome shotgun (WGS) entry which is preliminary data.</text>
</comment>
<evidence type="ECO:0000256" key="5">
    <source>
        <dbReference type="SAM" id="SignalP"/>
    </source>
</evidence>
<dbReference type="InterPro" id="IPR051012">
    <property type="entry name" value="CellSynth/LPSAsmb/PSIAsmb"/>
</dbReference>
<evidence type="ECO:0000256" key="3">
    <source>
        <dbReference type="PROSITE-ProRule" id="PRU00339"/>
    </source>
</evidence>
<proteinExistence type="predicted"/>
<dbReference type="PANTHER" id="PTHR45586:SF1">
    <property type="entry name" value="LIPOPOLYSACCHARIDE ASSEMBLY PROTEIN B"/>
    <property type="match status" value="1"/>
</dbReference>
<evidence type="ECO:0000256" key="2">
    <source>
        <dbReference type="ARBA" id="ARBA00022803"/>
    </source>
</evidence>
<dbReference type="EMBL" id="SHKW01000001">
    <property type="protein sequence ID" value="RZU41033.1"/>
    <property type="molecule type" value="Genomic_DNA"/>
</dbReference>
<dbReference type="SUPFAM" id="SSF48452">
    <property type="entry name" value="TPR-like"/>
    <property type="match status" value="2"/>
</dbReference>
<dbReference type="Gene3D" id="1.25.40.10">
    <property type="entry name" value="Tetratricopeptide repeat domain"/>
    <property type="match status" value="3"/>
</dbReference>
<feature type="repeat" description="TPR" evidence="3">
    <location>
        <begin position="199"/>
        <end position="232"/>
    </location>
</feature>
<dbReference type="SMART" id="SM00028">
    <property type="entry name" value="TPR"/>
    <property type="match status" value="6"/>
</dbReference>
<dbReference type="PROSITE" id="PS50005">
    <property type="entry name" value="TPR"/>
    <property type="match status" value="2"/>
</dbReference>
<sequence length="395" mass="43143">MRVWALLLMAGLGVPGPLVAQSGATSAAGQVQLHQQRAHQLLSEKKPELAAKEFAAVLAADPNNLDAEGNLGVLLYFQKDYAGAEPHLRAAIEQQPSLTKIRALLGMCERRLGKTDAARTDLEAVVGDLEDASIRMEVGLQLIEIDSASQDLARAATVVETLRQKAPTDPRVLYAAYRIYTDLAGEALLGLSVAAPEAGQMYQAMAHELVRQRDMNGAITDFRKALAADPHLPGIHYELAEALHASPDLKLRGEAEEQYRLAVAANPADEKAVTRLGDTALDKGDLDGAAERYQQALKLAPHDADALIGMARVSTEKNDPEAALPLLERVVAADASNVQAHYRLSVVYRKLKRPEDAKRELAEYQKYKDLKEKLRKIYKDLRLEEGVAEPDKEGR</sequence>
<feature type="chain" id="PRO_5020875256" evidence="5">
    <location>
        <begin position="21"/>
        <end position="395"/>
    </location>
</feature>
<dbReference type="PANTHER" id="PTHR45586">
    <property type="entry name" value="TPR REPEAT-CONTAINING PROTEIN PA4667"/>
    <property type="match status" value="1"/>
</dbReference>
<protein>
    <submittedName>
        <fullName evidence="6">Tetratricopeptide repeat protein</fullName>
    </submittedName>
</protein>
<evidence type="ECO:0000313" key="6">
    <source>
        <dbReference type="EMBL" id="RZU41033.1"/>
    </source>
</evidence>
<dbReference type="AlphaFoldDB" id="A0A4Q7YVE9"/>
<feature type="coiled-coil region" evidence="4">
    <location>
        <begin position="357"/>
        <end position="384"/>
    </location>
</feature>
<keyword evidence="2 3" id="KW-0802">TPR repeat</keyword>
<evidence type="ECO:0000256" key="4">
    <source>
        <dbReference type="SAM" id="Coils"/>
    </source>
</evidence>
<dbReference type="Pfam" id="PF14559">
    <property type="entry name" value="TPR_19"/>
    <property type="match status" value="2"/>
</dbReference>
<name>A0A4Q7YVE9_9BACT</name>
<dbReference type="InterPro" id="IPR019734">
    <property type="entry name" value="TPR_rpt"/>
</dbReference>
<evidence type="ECO:0000313" key="7">
    <source>
        <dbReference type="Proteomes" id="UP000292958"/>
    </source>
</evidence>
<dbReference type="RefSeq" id="WP_165420039.1">
    <property type="nucleotide sequence ID" value="NZ_SHKW01000001.1"/>
</dbReference>